<dbReference type="Pfam" id="PF07200">
    <property type="entry name" value="Mod_r"/>
    <property type="match status" value="1"/>
</dbReference>
<feature type="region of interest" description="Disordered" evidence="8">
    <location>
        <begin position="72"/>
        <end position="121"/>
    </location>
</feature>
<keyword evidence="4" id="KW-0967">Endosome</keyword>
<dbReference type="PANTHER" id="PTHR13678">
    <property type="entry name" value="VACUOLAR PROTEIN SORTING-ASSOCIATED PROTEIN 37"/>
    <property type="match status" value="1"/>
</dbReference>
<dbReference type="PROSITE" id="PS51314">
    <property type="entry name" value="VPS37_C"/>
    <property type="match status" value="1"/>
</dbReference>
<feature type="coiled-coil region" evidence="7">
    <location>
        <begin position="163"/>
        <end position="221"/>
    </location>
</feature>
<sequence length="286" mass="32413">MAKLWQLCFCDLEEAMDVNINRNLGAAYMPLKISYCIWQSAVSFPSIHHSLDRTSLSTQSNSSEMFKFWGSRGQEAPPHRLVTPTDTQCTPSVVNSPSSAASFGSSGLSERQNTSSQVPPVEAAGIIDELKDKSDDELRKLLSDEDAYNTFLDSLEPVKTQNKVRDELRNETLQLARENLEKEPRITELRDQCMIIRTTELAAARKTLHELERRKEELLKRYSPASLLHGLEEATNKTDRGSEDLHKQLLDREIDLATFVQKYKKLRHAYHTYALTRLSAKTSIAG</sequence>
<keyword evidence="5 6" id="KW-0653">Protein transport</keyword>
<feature type="domain" description="VPS37 C-terminal" evidence="9">
    <location>
        <begin position="205"/>
        <end position="286"/>
    </location>
</feature>
<evidence type="ECO:0000256" key="6">
    <source>
        <dbReference type="PROSITE-ProRule" id="PRU00646"/>
    </source>
</evidence>
<keyword evidence="11" id="KW-1185">Reference proteome</keyword>
<proteinExistence type="inferred from homology"/>
<organism evidence="10 11">
    <name type="scientific">Cuscuta campestris</name>
    <dbReference type="NCBI Taxonomy" id="132261"/>
    <lineage>
        <taxon>Eukaryota</taxon>
        <taxon>Viridiplantae</taxon>
        <taxon>Streptophyta</taxon>
        <taxon>Embryophyta</taxon>
        <taxon>Tracheophyta</taxon>
        <taxon>Spermatophyta</taxon>
        <taxon>Magnoliopsida</taxon>
        <taxon>eudicotyledons</taxon>
        <taxon>Gunneridae</taxon>
        <taxon>Pentapetalae</taxon>
        <taxon>asterids</taxon>
        <taxon>lamiids</taxon>
        <taxon>Solanales</taxon>
        <taxon>Convolvulaceae</taxon>
        <taxon>Cuscuteae</taxon>
        <taxon>Cuscuta</taxon>
        <taxon>Cuscuta subgen. Grammica</taxon>
        <taxon>Cuscuta sect. Cleistogrammica</taxon>
    </lineage>
</organism>
<evidence type="ECO:0000259" key="9">
    <source>
        <dbReference type="PROSITE" id="PS51314"/>
    </source>
</evidence>
<dbReference type="GO" id="GO:0000813">
    <property type="term" value="C:ESCRT I complex"/>
    <property type="evidence" value="ECO:0007669"/>
    <property type="project" value="UniProtKB-ARBA"/>
</dbReference>
<evidence type="ECO:0000256" key="3">
    <source>
        <dbReference type="ARBA" id="ARBA00022448"/>
    </source>
</evidence>
<evidence type="ECO:0000256" key="2">
    <source>
        <dbReference type="ARBA" id="ARBA00007617"/>
    </source>
</evidence>
<dbReference type="OrthoDB" id="10260857at2759"/>
<comment type="similarity">
    <text evidence="2">Belongs to the VPS37 family.</text>
</comment>
<comment type="subcellular location">
    <subcellularLocation>
        <location evidence="1">Endosome</location>
    </subcellularLocation>
</comment>
<gene>
    <name evidence="10" type="ORF">CCAM_LOCUS17692</name>
</gene>
<name>A0A484LIL1_9ASTE</name>
<dbReference type="Gene3D" id="1.10.287.660">
    <property type="entry name" value="Helix hairpin bin"/>
    <property type="match status" value="1"/>
</dbReference>
<evidence type="ECO:0000313" key="10">
    <source>
        <dbReference type="EMBL" id="VFQ75916.1"/>
    </source>
</evidence>
<evidence type="ECO:0000313" key="11">
    <source>
        <dbReference type="Proteomes" id="UP000595140"/>
    </source>
</evidence>
<dbReference type="Proteomes" id="UP000595140">
    <property type="component" value="Unassembled WGS sequence"/>
</dbReference>
<dbReference type="InterPro" id="IPR029012">
    <property type="entry name" value="Helix_hairpin_bin_sf"/>
</dbReference>
<dbReference type="GO" id="GO:0006623">
    <property type="term" value="P:protein targeting to vacuole"/>
    <property type="evidence" value="ECO:0007669"/>
    <property type="project" value="TreeGrafter"/>
</dbReference>
<dbReference type="PANTHER" id="PTHR13678:SF2">
    <property type="entry name" value="VACUOLAR PROTEIN SORTING-ASSOCIATED PROTEIN 37A"/>
    <property type="match status" value="1"/>
</dbReference>
<dbReference type="GO" id="GO:0043162">
    <property type="term" value="P:ubiquitin-dependent protein catabolic process via the multivesicular body sorting pathway"/>
    <property type="evidence" value="ECO:0007669"/>
    <property type="project" value="TreeGrafter"/>
</dbReference>
<feature type="compositionally biased region" description="Low complexity" evidence="8">
    <location>
        <begin position="91"/>
        <end position="109"/>
    </location>
</feature>
<dbReference type="AlphaFoldDB" id="A0A484LIL1"/>
<keyword evidence="3 6" id="KW-0813">Transport</keyword>
<reference evidence="10 11" key="1">
    <citation type="submission" date="2018-04" db="EMBL/GenBank/DDBJ databases">
        <authorList>
            <person name="Vogel A."/>
        </authorList>
    </citation>
    <scope>NUCLEOTIDE SEQUENCE [LARGE SCALE GENOMIC DNA]</scope>
</reference>
<dbReference type="InterPro" id="IPR037202">
    <property type="entry name" value="ESCRT_assembly_dom"/>
</dbReference>
<dbReference type="SUPFAM" id="SSF140111">
    <property type="entry name" value="Endosomal sorting complex assembly domain"/>
    <property type="match status" value="1"/>
</dbReference>
<evidence type="ECO:0000256" key="7">
    <source>
        <dbReference type="SAM" id="Coils"/>
    </source>
</evidence>
<protein>
    <recommendedName>
        <fullName evidence="9">VPS37 C-terminal domain-containing protein</fullName>
    </recommendedName>
</protein>
<dbReference type="InterPro" id="IPR009851">
    <property type="entry name" value="Mod_r"/>
</dbReference>
<dbReference type="GO" id="GO:0006612">
    <property type="term" value="P:protein targeting to membrane"/>
    <property type="evidence" value="ECO:0007669"/>
    <property type="project" value="TreeGrafter"/>
</dbReference>
<accession>A0A484LIL1</accession>
<dbReference type="EMBL" id="OOIL02001452">
    <property type="protein sequence ID" value="VFQ75916.1"/>
    <property type="molecule type" value="Genomic_DNA"/>
</dbReference>
<evidence type="ECO:0000256" key="5">
    <source>
        <dbReference type="ARBA" id="ARBA00022927"/>
    </source>
</evidence>
<evidence type="ECO:0000256" key="4">
    <source>
        <dbReference type="ARBA" id="ARBA00022753"/>
    </source>
</evidence>
<evidence type="ECO:0000256" key="1">
    <source>
        <dbReference type="ARBA" id="ARBA00004177"/>
    </source>
</evidence>
<evidence type="ECO:0000256" key="8">
    <source>
        <dbReference type="SAM" id="MobiDB-lite"/>
    </source>
</evidence>
<keyword evidence="7" id="KW-0175">Coiled coil</keyword>